<proteinExistence type="predicted"/>
<keyword evidence="1" id="KW-0812">Transmembrane</keyword>
<keyword evidence="3" id="KW-1185">Reference proteome</keyword>
<protein>
    <submittedName>
        <fullName evidence="2">Uncharacterized protein</fullName>
    </submittedName>
</protein>
<evidence type="ECO:0000313" key="3">
    <source>
        <dbReference type="Proteomes" id="UP001239462"/>
    </source>
</evidence>
<organism evidence="2 3">
    <name type="scientific">Roseiconus lacunae</name>
    <dbReference type="NCBI Taxonomy" id="2605694"/>
    <lineage>
        <taxon>Bacteria</taxon>
        <taxon>Pseudomonadati</taxon>
        <taxon>Planctomycetota</taxon>
        <taxon>Planctomycetia</taxon>
        <taxon>Pirellulales</taxon>
        <taxon>Pirellulaceae</taxon>
        <taxon>Roseiconus</taxon>
    </lineage>
</organism>
<dbReference type="Proteomes" id="UP001239462">
    <property type="component" value="Unassembled WGS sequence"/>
</dbReference>
<gene>
    <name evidence="2" type="ORF">QTN89_25405</name>
</gene>
<keyword evidence="1" id="KW-0472">Membrane</keyword>
<dbReference type="EMBL" id="JASZZN010000026">
    <property type="protein sequence ID" value="MDM4018816.1"/>
    <property type="molecule type" value="Genomic_DNA"/>
</dbReference>
<evidence type="ECO:0000256" key="1">
    <source>
        <dbReference type="SAM" id="Phobius"/>
    </source>
</evidence>
<feature type="transmembrane region" description="Helical" evidence="1">
    <location>
        <begin position="151"/>
        <end position="170"/>
    </location>
</feature>
<evidence type="ECO:0000313" key="2">
    <source>
        <dbReference type="EMBL" id="MDM4018816.1"/>
    </source>
</evidence>
<dbReference type="RefSeq" id="WP_289166777.1">
    <property type="nucleotide sequence ID" value="NZ_JASZZN010000026.1"/>
</dbReference>
<reference evidence="2 3" key="1">
    <citation type="submission" date="2023-06" db="EMBL/GenBank/DDBJ databases">
        <title>Roseiconus lacunae JC819 isolated from Gulf of Mannar region, Tamil Nadu.</title>
        <authorList>
            <person name="Pk S."/>
            <person name="Ch S."/>
            <person name="Ch V.R."/>
        </authorList>
    </citation>
    <scope>NUCLEOTIDE SEQUENCE [LARGE SCALE GENOMIC DNA]</scope>
    <source>
        <strain evidence="2 3">JC819</strain>
    </source>
</reference>
<name>A0ABT7PQS3_9BACT</name>
<keyword evidence="1" id="KW-1133">Transmembrane helix</keyword>
<sequence length="218" mass="24900">MIKQVAIQLFVIGTFSLGSMTYVNRAAAHEGPPFPIIVDEPIGQWRVSVWTDPDIGDARFFVIVENSHGELPRTVPAVELWTQPVSKRLDRVSYHAKKQALRNRVQFFAKPTFDMRDFWTVGIRLIDSKGVAKQLTAEVESTPPGQGIWDLAIYLFPFLLIGGVWIFAMVRRMKQYREYAANRQDQSGIHQSDAHPRLEEKKCRVMVDDQMRIVGGTQ</sequence>
<accession>A0ABT7PQS3</accession>
<comment type="caution">
    <text evidence="2">The sequence shown here is derived from an EMBL/GenBank/DDBJ whole genome shotgun (WGS) entry which is preliminary data.</text>
</comment>